<protein>
    <submittedName>
        <fullName evidence="1">Uncharacterized protein</fullName>
    </submittedName>
</protein>
<evidence type="ECO:0000313" key="2">
    <source>
        <dbReference type="Proteomes" id="UP000009084"/>
    </source>
</evidence>
<comment type="caution">
    <text evidence="1">The sequence shown here is derived from an EMBL/GenBank/DDBJ whole genome shotgun (WGS) entry which is preliminary data.</text>
</comment>
<reference evidence="1 2" key="1">
    <citation type="journal article" date="2009" name="Genome Res.">
        <title>Comparative genomic analyses of the human fungal pathogens Coccidioides and their relatives.</title>
        <authorList>
            <person name="Sharpton T.J."/>
            <person name="Stajich J.E."/>
            <person name="Rounsley S.D."/>
            <person name="Gardner M.J."/>
            <person name="Wortman J.R."/>
            <person name="Jordar V.S."/>
            <person name="Maiti R."/>
            <person name="Kodira C.D."/>
            <person name="Neafsey D.E."/>
            <person name="Zeng Q."/>
            <person name="Hung C.-Y."/>
            <person name="McMahan C."/>
            <person name="Muszewska A."/>
            <person name="Grynberg M."/>
            <person name="Mandel M.A."/>
            <person name="Kellner E.M."/>
            <person name="Barker B.M."/>
            <person name="Galgiani J.N."/>
            <person name="Orbach M.J."/>
            <person name="Kirkland T.N."/>
            <person name="Cole G.T."/>
            <person name="Henn M.R."/>
            <person name="Birren B.W."/>
            <person name="Taylor J.W."/>
        </authorList>
    </citation>
    <scope>NUCLEOTIDE SEQUENCE [LARGE SCALE GENOMIC DNA]</scope>
    <source>
        <strain evidence="2">C735</strain>
    </source>
</reference>
<dbReference type="AlphaFoldDB" id="C5P415"/>
<dbReference type="PANTHER" id="PTHR21310">
    <property type="entry name" value="AMINOGLYCOSIDE PHOSPHOTRANSFERASE-RELATED-RELATED"/>
    <property type="match status" value="1"/>
</dbReference>
<accession>C5P415</accession>
<proteinExistence type="predicted"/>
<dbReference type="InterPro" id="IPR011009">
    <property type="entry name" value="Kinase-like_dom_sf"/>
</dbReference>
<dbReference type="EMBL" id="ACFW01000015">
    <property type="protein sequence ID" value="EER28433.1"/>
    <property type="molecule type" value="Genomic_DNA"/>
</dbReference>
<evidence type="ECO:0000313" key="1">
    <source>
        <dbReference type="EMBL" id="EER28433.1"/>
    </source>
</evidence>
<dbReference type="PANTHER" id="PTHR21310:SF37">
    <property type="entry name" value="AMINOGLYCOSIDE PHOSPHOTRANSFERASE DOMAIN-CONTAINING PROTEIN"/>
    <property type="match status" value="1"/>
</dbReference>
<dbReference type="SUPFAM" id="SSF56112">
    <property type="entry name" value="Protein kinase-like (PK-like)"/>
    <property type="match status" value="1"/>
</dbReference>
<dbReference type="Proteomes" id="UP000009084">
    <property type="component" value="Unassembled WGS sequence"/>
</dbReference>
<dbReference type="KEGG" id="cpw:9696073"/>
<dbReference type="OrthoDB" id="5412996at2759"/>
<sequence>MEFDHSLDREREDLVEEWTKLLNTCRTNIRSLADEHRGEPGCLLISQHWGSNNVGVRLHWEDGREDWLIRFCIPTRCNLSEGKVVAEVDTLKLLAEKTEIPVPKVIAYGRASENPTGLGAFIIMTWLEGTRMSDLIGKRVPVGEDMYETILDPNVDKQLLRKLYDEIAEVILQLWAVNFDRIGTVSWDMDTEEFDTLTPAFTTCINDMMVYGRVLADDLYTDSFKSALDFFSNTAGQYVTHLMRQRNAVYNSRDCREKYVCRTLFHSTVPYFTYDIDINGPFKLFCDGFHPRNIFVDPETLKITGIIDWEFTYAAPPQFLGSAPEWLLLKNPCDWADDHGLSSFLKTYLPKLDLFIESIEKLERQRNMPVGNRESLSTRMRASMDEQTFWFNIAIRNPFSLDSIYWTVLDNYVFGSSSKTERVARTASQGGLYEGLESVVELKIMQLEAYNEDLGLEPVGYEERQEDEKEDFWLESSARSGSALLPDIPELGKVVLALVAVTAAFMLHRRLALVWK</sequence>
<organism evidence="1 2">
    <name type="scientific">Coccidioides posadasii (strain C735)</name>
    <name type="common">Valley fever fungus</name>
    <dbReference type="NCBI Taxonomy" id="222929"/>
    <lineage>
        <taxon>Eukaryota</taxon>
        <taxon>Fungi</taxon>
        <taxon>Dikarya</taxon>
        <taxon>Ascomycota</taxon>
        <taxon>Pezizomycotina</taxon>
        <taxon>Eurotiomycetes</taxon>
        <taxon>Eurotiomycetidae</taxon>
        <taxon>Onygenales</taxon>
        <taxon>Onygenaceae</taxon>
        <taxon>Coccidioides</taxon>
    </lineage>
</organism>
<dbReference type="VEuPathDB" id="FungiDB:CPC735_063060"/>
<name>C5P415_COCP7</name>
<dbReference type="HOGENOM" id="CLU_028906_2_0_1"/>
<dbReference type="InterPro" id="IPR051678">
    <property type="entry name" value="AGP_Transferase"/>
</dbReference>
<gene>
    <name evidence="1" type="ORF">CPC735_063060</name>
</gene>